<evidence type="ECO:0000313" key="3">
    <source>
        <dbReference type="EMBL" id="TLS38434.1"/>
    </source>
</evidence>
<dbReference type="SUPFAM" id="SSF52402">
    <property type="entry name" value="Adenine nucleotide alpha hydrolases-like"/>
    <property type="match status" value="1"/>
</dbReference>
<dbReference type="InterPro" id="IPR014729">
    <property type="entry name" value="Rossmann-like_a/b/a_fold"/>
</dbReference>
<evidence type="ECO:0000256" key="1">
    <source>
        <dbReference type="PIRSR" id="PIRSR006661-1"/>
    </source>
</evidence>
<dbReference type="PIRSF" id="PIRSF006661">
    <property type="entry name" value="PP-lp_UCP006661"/>
    <property type="match status" value="1"/>
</dbReference>
<dbReference type="Proteomes" id="UP000308230">
    <property type="component" value="Unassembled WGS sequence"/>
</dbReference>
<dbReference type="AlphaFoldDB" id="A0A5R9FD02"/>
<organism evidence="3 4">
    <name type="scientific">Exobacillus caeni</name>
    <dbReference type="NCBI Taxonomy" id="2574798"/>
    <lineage>
        <taxon>Bacteria</taxon>
        <taxon>Bacillati</taxon>
        <taxon>Bacillota</taxon>
        <taxon>Bacilli</taxon>
        <taxon>Bacillales</taxon>
        <taxon>Guptibacillaceae</taxon>
        <taxon>Exobacillus</taxon>
    </lineage>
</organism>
<feature type="domain" description="NAD/GMP synthase" evidence="2">
    <location>
        <begin position="18"/>
        <end position="85"/>
    </location>
</feature>
<dbReference type="OrthoDB" id="9776919at2"/>
<evidence type="ECO:0000259" key="2">
    <source>
        <dbReference type="Pfam" id="PF02540"/>
    </source>
</evidence>
<keyword evidence="4" id="KW-1185">Reference proteome</keyword>
<sequence>MSSSELQQKNEKLGQVLSEMGNVLIAFSGGVDSAFLLARAQEVLGSDVLAVTAASETFPDREFDEAVLLAEDLNANHFTIEIKEFENEDFVKNDKNRCYFCRFGLFDRLVKLAEEKGYPYILDGTNASDAGDYRPGMKATREKGVRSPLKEAGLTKDEIRQLSKEMGLRTWDKPSFACLSSRIPYGTRITGEAINKLDLAENYLLRDLGFHQVRVRYHDKVARIEVEPAEIEKVIAYRQSINKRFKEIGFTYVALDLEGYRTGSMNEVLSKGEVNGQPK</sequence>
<dbReference type="EMBL" id="SWLG01000003">
    <property type="protein sequence ID" value="TLS38434.1"/>
    <property type="molecule type" value="Genomic_DNA"/>
</dbReference>
<dbReference type="InterPro" id="IPR052188">
    <property type="entry name" value="Ni-pincer_cofactor_biosynth"/>
</dbReference>
<dbReference type="Pfam" id="PF02540">
    <property type="entry name" value="NAD_synthase"/>
    <property type="match status" value="1"/>
</dbReference>
<name>A0A5R9FD02_9BACL</name>
<comment type="caution">
    <text evidence="3">The sequence shown here is derived from an EMBL/GenBank/DDBJ whole genome shotgun (WGS) entry which is preliminary data.</text>
</comment>
<protein>
    <submittedName>
        <fullName evidence="3">ATP-dependent sacrificial sulfur transferase LarE</fullName>
    </submittedName>
</protein>
<feature type="active site" description="Nucleophile and sulfur donor" evidence="1">
    <location>
        <position position="178"/>
    </location>
</feature>
<dbReference type="InterPro" id="IPR022310">
    <property type="entry name" value="NAD/GMP_synthase"/>
</dbReference>
<dbReference type="GO" id="GO:0006163">
    <property type="term" value="P:purine nucleotide metabolic process"/>
    <property type="evidence" value="ECO:0007669"/>
    <property type="project" value="UniProtKB-ARBA"/>
</dbReference>
<accession>A0A5R9FD02</accession>
<dbReference type="PANTHER" id="PTHR43169:SF2">
    <property type="entry name" value="NAD_GMP SYNTHASE DOMAIN-CONTAINING PROTEIN"/>
    <property type="match status" value="1"/>
</dbReference>
<keyword evidence="3" id="KW-0808">Transferase</keyword>
<dbReference type="InterPro" id="IPR005232">
    <property type="entry name" value="LarE"/>
</dbReference>
<dbReference type="GO" id="GO:0016783">
    <property type="term" value="F:sulfurtransferase activity"/>
    <property type="evidence" value="ECO:0007669"/>
    <property type="project" value="InterPro"/>
</dbReference>
<dbReference type="RefSeq" id="WP_138123711.1">
    <property type="nucleotide sequence ID" value="NZ_SWLG01000003.1"/>
</dbReference>
<dbReference type="NCBIfam" id="TIGR00268">
    <property type="entry name" value="ATP-dependent sacrificial sulfur transferase LarE"/>
    <property type="match status" value="1"/>
</dbReference>
<gene>
    <name evidence="3" type="primary">larE</name>
    <name evidence="3" type="ORF">FCL54_04655</name>
</gene>
<dbReference type="Gene3D" id="3.40.50.620">
    <property type="entry name" value="HUPs"/>
    <property type="match status" value="1"/>
</dbReference>
<dbReference type="PANTHER" id="PTHR43169">
    <property type="entry name" value="EXSB FAMILY PROTEIN"/>
    <property type="match status" value="1"/>
</dbReference>
<dbReference type="CDD" id="cd01990">
    <property type="entry name" value="LarE-like"/>
    <property type="match status" value="1"/>
</dbReference>
<evidence type="ECO:0000313" key="4">
    <source>
        <dbReference type="Proteomes" id="UP000308230"/>
    </source>
</evidence>
<reference evidence="3 4" key="1">
    <citation type="submission" date="2019-04" db="EMBL/GenBank/DDBJ databases">
        <title>Bacillus caeni sp. nov., a bacterium isolated from mangrove sediment.</title>
        <authorList>
            <person name="Huang H."/>
            <person name="Mo K."/>
            <person name="Hu Y."/>
        </authorList>
    </citation>
    <scope>NUCLEOTIDE SEQUENCE [LARGE SCALE GENOMIC DNA]</scope>
    <source>
        <strain evidence="3 4">HB172195</strain>
    </source>
</reference>
<proteinExistence type="predicted"/>